<feature type="domain" description="Tryptophan synthase beta chain-like PALP" evidence="6">
    <location>
        <begin position="102"/>
        <end position="424"/>
    </location>
</feature>
<dbReference type="InterPro" id="IPR037158">
    <property type="entry name" value="Thr_synth_N_sf"/>
</dbReference>
<evidence type="ECO:0000256" key="3">
    <source>
        <dbReference type="ARBA" id="ARBA00022898"/>
    </source>
</evidence>
<dbReference type="RefSeq" id="WP_010011328.1">
    <property type="nucleotide sequence ID" value="NZ_AZCN01000003.1"/>
</dbReference>
<evidence type="ECO:0000259" key="7">
    <source>
        <dbReference type="Pfam" id="PF14821"/>
    </source>
</evidence>
<evidence type="ECO:0000256" key="1">
    <source>
        <dbReference type="ARBA" id="ARBA00001933"/>
    </source>
</evidence>
<dbReference type="InterPro" id="IPR029144">
    <property type="entry name" value="Thr_synth_N"/>
</dbReference>
<keyword evidence="3 5" id="KW-0663">Pyridoxal phosphate</keyword>
<protein>
    <recommendedName>
        <fullName evidence="4">Threonine synthase</fullName>
        <ecNumber evidence="4">4.2.3.1</ecNumber>
    </recommendedName>
</protein>
<name>A0A0R1FBR5_9LACO</name>
<dbReference type="InterPro" id="IPR001926">
    <property type="entry name" value="TrpB-like_PALP"/>
</dbReference>
<feature type="domain" description="Threonine synthase N-terminal" evidence="7">
    <location>
        <begin position="5"/>
        <end position="81"/>
    </location>
</feature>
<dbReference type="EC" id="4.2.3.1" evidence="4"/>
<feature type="modified residue" description="N6-(pyridoxal phosphate)lysine" evidence="5">
    <location>
        <position position="113"/>
    </location>
</feature>
<evidence type="ECO:0000256" key="4">
    <source>
        <dbReference type="NCBIfam" id="TIGR00260"/>
    </source>
</evidence>
<accession>A0A0R1FBR5</accession>
<dbReference type="PANTHER" id="PTHR43515:SF1">
    <property type="entry name" value="THREONINE SYNTHASE-LIKE 1"/>
    <property type="match status" value="1"/>
</dbReference>
<evidence type="ECO:0000313" key="9">
    <source>
        <dbReference type="Proteomes" id="UP000051181"/>
    </source>
</evidence>
<dbReference type="eggNOG" id="COG0498">
    <property type="taxonomic scope" value="Bacteria"/>
</dbReference>
<dbReference type="Pfam" id="PF14821">
    <property type="entry name" value="Thr_synth_N"/>
    <property type="match status" value="1"/>
</dbReference>
<dbReference type="Proteomes" id="UP000051181">
    <property type="component" value="Unassembled WGS sequence"/>
</dbReference>
<dbReference type="GeneID" id="65915847"/>
<dbReference type="SUPFAM" id="SSF53686">
    <property type="entry name" value="Tryptophan synthase beta subunit-like PLP-dependent enzymes"/>
    <property type="match status" value="1"/>
</dbReference>
<comment type="similarity">
    <text evidence="2">Belongs to the threonine synthase family.</text>
</comment>
<comment type="caution">
    <text evidence="8">The sequence shown here is derived from an EMBL/GenBank/DDBJ whole genome shotgun (WGS) entry which is preliminary data.</text>
</comment>
<sequence>METLYRSTRDAAAKAVTASQAILQGLTPDGGLYVPVEMPQLNLDFAKLSTASYQEVAYTVMQAFFSDFTEEELRDCINQAYDKKFDTPAIAPLRQSQDGYFLELFHGPTIAFKDMALSLLPYLMTTAAKKNHVDKDIVILTATSGDTGKAAMAGFADVPGTKIIVFYPRDGVSPIQKQQMITQTGENTAVVALTGNFDQAQTQVKAIFNDQAFRQELARNHYQFSSANSINIGRLVPQIAYYIYTYAQLLNQKAINLGDKINISVPTGNFGNILAAYYAKLLGLPVNKLICASNRNNVLTDFFHTGSYNRNREFYVTSSPSMDILVSSNLERLLFRLTGHNSGETKRLMDTLSTSGHYEINEAMRAELNDFYAGYADEAATTKEINRIFRENQYTIDPHTAVASAVARQYRAETGDKTLTVTVSTASPFKFPNTVLAALAGERESTDGILADQRLADFINLPLPNAVSELIGAPVLHKRETTPEQMRSIIADILKLHA</sequence>
<dbReference type="EMBL" id="AZCN01000003">
    <property type="protein sequence ID" value="KRK19147.1"/>
    <property type="molecule type" value="Genomic_DNA"/>
</dbReference>
<organism evidence="8 9">
    <name type="scientific">Loigolactobacillus coryniformis subsp. coryniformis KCTC 3167 = DSM 20001</name>
    <dbReference type="NCBI Taxonomy" id="913848"/>
    <lineage>
        <taxon>Bacteria</taxon>
        <taxon>Bacillati</taxon>
        <taxon>Bacillota</taxon>
        <taxon>Bacilli</taxon>
        <taxon>Lactobacillales</taxon>
        <taxon>Lactobacillaceae</taxon>
        <taxon>Loigolactobacillus</taxon>
    </lineage>
</organism>
<evidence type="ECO:0000256" key="5">
    <source>
        <dbReference type="PIRSR" id="PIRSR604450-51"/>
    </source>
</evidence>
<reference evidence="8 9" key="1">
    <citation type="journal article" date="2015" name="Genome Announc.">
        <title>Expanding the biotechnology potential of lactobacilli through comparative genomics of 213 strains and associated genera.</title>
        <authorList>
            <person name="Sun Z."/>
            <person name="Harris H.M."/>
            <person name="McCann A."/>
            <person name="Guo C."/>
            <person name="Argimon S."/>
            <person name="Zhang W."/>
            <person name="Yang X."/>
            <person name="Jeffery I.B."/>
            <person name="Cooney J.C."/>
            <person name="Kagawa T.F."/>
            <person name="Liu W."/>
            <person name="Song Y."/>
            <person name="Salvetti E."/>
            <person name="Wrobel A."/>
            <person name="Rasinkangas P."/>
            <person name="Parkhill J."/>
            <person name="Rea M.C."/>
            <person name="O'Sullivan O."/>
            <person name="Ritari J."/>
            <person name="Douillard F.P."/>
            <person name="Paul Ross R."/>
            <person name="Yang R."/>
            <person name="Briner A.E."/>
            <person name="Felis G.E."/>
            <person name="de Vos W.M."/>
            <person name="Barrangou R."/>
            <person name="Klaenhammer T.R."/>
            <person name="Caufield P.W."/>
            <person name="Cui Y."/>
            <person name="Zhang H."/>
            <person name="O'Toole P.W."/>
        </authorList>
    </citation>
    <scope>NUCLEOTIDE SEQUENCE [LARGE SCALE GENOMIC DNA]</scope>
    <source>
        <strain evidence="8 9">DSM 20001</strain>
    </source>
</reference>
<dbReference type="Pfam" id="PF00291">
    <property type="entry name" value="PALP"/>
    <property type="match status" value="1"/>
</dbReference>
<evidence type="ECO:0000256" key="2">
    <source>
        <dbReference type="ARBA" id="ARBA00005517"/>
    </source>
</evidence>
<dbReference type="AlphaFoldDB" id="A0A0R1FBR5"/>
<dbReference type="InterPro" id="IPR036052">
    <property type="entry name" value="TrpB-like_PALP_sf"/>
</dbReference>
<dbReference type="PANTHER" id="PTHR43515">
    <property type="entry name" value="THREONINE SYNTHASE-LIKE 1"/>
    <property type="match status" value="1"/>
</dbReference>
<proteinExistence type="inferred from homology"/>
<dbReference type="GO" id="GO:0004795">
    <property type="term" value="F:threonine synthase activity"/>
    <property type="evidence" value="ECO:0007669"/>
    <property type="project" value="UniProtKB-UniRule"/>
</dbReference>
<dbReference type="GO" id="GO:0005737">
    <property type="term" value="C:cytoplasm"/>
    <property type="evidence" value="ECO:0007669"/>
    <property type="project" value="TreeGrafter"/>
</dbReference>
<dbReference type="Gene3D" id="3.90.1380.10">
    <property type="entry name" value="Threonine synthase, N-terminal domain"/>
    <property type="match status" value="1"/>
</dbReference>
<evidence type="ECO:0000313" key="8">
    <source>
        <dbReference type="EMBL" id="KRK19147.1"/>
    </source>
</evidence>
<evidence type="ECO:0000259" key="6">
    <source>
        <dbReference type="Pfam" id="PF00291"/>
    </source>
</evidence>
<dbReference type="Gene3D" id="3.40.50.1100">
    <property type="match status" value="2"/>
</dbReference>
<dbReference type="InterPro" id="IPR004450">
    <property type="entry name" value="Thr_synthase-like"/>
</dbReference>
<gene>
    <name evidence="8" type="ORF">FD22_GL001185</name>
</gene>
<comment type="cofactor">
    <cofactor evidence="1 5">
        <name>pyridoxal 5'-phosphate</name>
        <dbReference type="ChEBI" id="CHEBI:597326"/>
    </cofactor>
</comment>
<dbReference type="CDD" id="cd01560">
    <property type="entry name" value="Thr-synth_2"/>
    <property type="match status" value="1"/>
</dbReference>
<dbReference type="PATRIC" id="fig|913848.6.peg.1222"/>
<dbReference type="NCBIfam" id="TIGR00260">
    <property type="entry name" value="thrC"/>
    <property type="match status" value="1"/>
</dbReference>
<dbReference type="GO" id="GO:0009088">
    <property type="term" value="P:threonine biosynthetic process"/>
    <property type="evidence" value="ECO:0007669"/>
    <property type="project" value="UniProtKB-UniRule"/>
</dbReference>